<feature type="compositionally biased region" description="Low complexity" evidence="1">
    <location>
        <begin position="449"/>
        <end position="476"/>
    </location>
</feature>
<feature type="compositionally biased region" description="Basic and acidic residues" evidence="1">
    <location>
        <begin position="428"/>
        <end position="441"/>
    </location>
</feature>
<dbReference type="GO" id="GO:0000987">
    <property type="term" value="F:cis-regulatory region sequence-specific DNA binding"/>
    <property type="evidence" value="ECO:0007669"/>
    <property type="project" value="TreeGrafter"/>
</dbReference>
<dbReference type="AlphaFoldDB" id="A0A8J4FW58"/>
<protein>
    <submittedName>
        <fullName evidence="2">Uncharacterized protein</fullName>
    </submittedName>
</protein>
<feature type="region of interest" description="Disordered" evidence="1">
    <location>
        <begin position="748"/>
        <end position="779"/>
    </location>
</feature>
<reference evidence="2" key="1">
    <citation type="journal article" date="2021" name="Proc. Natl. Acad. Sci. U.S.A.">
        <title>Three genomes in the algal genus Volvox reveal the fate of a haploid sex-determining region after a transition to homothallism.</title>
        <authorList>
            <person name="Yamamoto K."/>
            <person name="Hamaji T."/>
            <person name="Kawai-Toyooka H."/>
            <person name="Matsuzaki R."/>
            <person name="Takahashi F."/>
            <person name="Nishimura Y."/>
            <person name="Kawachi M."/>
            <person name="Noguchi H."/>
            <person name="Minakuchi Y."/>
            <person name="Umen J.G."/>
            <person name="Toyoda A."/>
            <person name="Nozaki H."/>
        </authorList>
    </citation>
    <scope>NUCLEOTIDE SEQUENCE</scope>
    <source>
        <strain evidence="2">NIES-3786</strain>
    </source>
</reference>
<feature type="region of interest" description="Disordered" evidence="1">
    <location>
        <begin position="1001"/>
        <end position="1043"/>
    </location>
</feature>
<feature type="compositionally biased region" description="Low complexity" evidence="1">
    <location>
        <begin position="684"/>
        <end position="704"/>
    </location>
</feature>
<feature type="region of interest" description="Disordered" evidence="1">
    <location>
        <begin position="1"/>
        <end position="22"/>
    </location>
</feature>
<evidence type="ECO:0000313" key="3">
    <source>
        <dbReference type="Proteomes" id="UP000747110"/>
    </source>
</evidence>
<gene>
    <name evidence="2" type="ORF">Vretifemale_14885</name>
</gene>
<feature type="region of interest" description="Disordered" evidence="1">
    <location>
        <begin position="94"/>
        <end position="138"/>
    </location>
</feature>
<feature type="region of interest" description="Disordered" evidence="1">
    <location>
        <begin position="413"/>
        <end position="477"/>
    </location>
</feature>
<comment type="caution">
    <text evidence="2">The sequence shown here is derived from an EMBL/GenBank/DDBJ whole genome shotgun (WGS) entry which is preliminary data.</text>
</comment>
<dbReference type="OrthoDB" id="551150at2759"/>
<dbReference type="EMBL" id="BNCP01000036">
    <property type="protein sequence ID" value="GIL86688.1"/>
    <property type="molecule type" value="Genomic_DNA"/>
</dbReference>
<feature type="compositionally biased region" description="Basic and acidic residues" evidence="1">
    <location>
        <begin position="123"/>
        <end position="138"/>
    </location>
</feature>
<proteinExistence type="predicted"/>
<dbReference type="PANTHER" id="PTHR14596:SF72">
    <property type="entry name" value="ZINC FINGER PROTEIN MSN2-RELATED"/>
    <property type="match status" value="1"/>
</dbReference>
<dbReference type="Proteomes" id="UP000747110">
    <property type="component" value="Unassembled WGS sequence"/>
</dbReference>
<organism evidence="2 3">
    <name type="scientific">Volvox reticuliferus</name>
    <dbReference type="NCBI Taxonomy" id="1737510"/>
    <lineage>
        <taxon>Eukaryota</taxon>
        <taxon>Viridiplantae</taxon>
        <taxon>Chlorophyta</taxon>
        <taxon>core chlorophytes</taxon>
        <taxon>Chlorophyceae</taxon>
        <taxon>CS clade</taxon>
        <taxon>Chlamydomonadales</taxon>
        <taxon>Volvocaceae</taxon>
        <taxon>Volvox</taxon>
    </lineage>
</organism>
<dbReference type="PANTHER" id="PTHR14596">
    <property type="entry name" value="ZINC FINGER PROTEIN"/>
    <property type="match status" value="1"/>
</dbReference>
<dbReference type="GO" id="GO:0000981">
    <property type="term" value="F:DNA-binding transcription factor activity, RNA polymerase II-specific"/>
    <property type="evidence" value="ECO:0007669"/>
    <property type="project" value="TreeGrafter"/>
</dbReference>
<feature type="compositionally biased region" description="Acidic residues" evidence="1">
    <location>
        <begin position="673"/>
        <end position="682"/>
    </location>
</feature>
<dbReference type="GO" id="GO:0042594">
    <property type="term" value="P:response to starvation"/>
    <property type="evidence" value="ECO:0007669"/>
    <property type="project" value="TreeGrafter"/>
</dbReference>
<dbReference type="GO" id="GO:0005634">
    <property type="term" value="C:nucleus"/>
    <property type="evidence" value="ECO:0007669"/>
    <property type="project" value="TreeGrafter"/>
</dbReference>
<feature type="non-terminal residue" evidence="2">
    <location>
        <position position="1"/>
    </location>
</feature>
<accession>A0A8J4FW58</accession>
<evidence type="ECO:0000313" key="2">
    <source>
        <dbReference type="EMBL" id="GIL86688.1"/>
    </source>
</evidence>
<keyword evidence="3" id="KW-1185">Reference proteome</keyword>
<evidence type="ECO:0000256" key="1">
    <source>
        <dbReference type="SAM" id="MobiDB-lite"/>
    </source>
</evidence>
<sequence length="1245" mass="131281">MNRKIGSLRHPSSGPCPLRTSSALSPSATVLDADAAINAYNTLEKYRSTEVGDDLLAQQMERSPIMSAPKLVIRPLAQVVGALDPQYFSQNLEEQDDRQQLHTAEAPRSYGKGAFKRQNVGIPHDHDAEWGPDPEHGHPLTKQLPIILRRAPVHTAAINALPQNLYDTIPYDNIDPPLLPVRSGPPAAAALFQQRIFEMDMCAKTPQLSGHKRPSYGRILLQRLAAPADADVSRIPGYLDTYTLDCRDDSSGHPIEPRPPPYDRQPPYGLFQDVVQRGLFATRHASPNGVGRAAGLAAPSDDVLLRGPVMVRAQAACRDQLYRWTSGIPEDEPVVVQPVAQIEMRDVRVLACEAEAKTPAALLPFPVPKPANSAGGRPDALCNLEALAEVACRAAELLDREEGEDQRVEAEAAELGAMTMNGGHSRRSREAEERSRVDGASRSRRQRGAAAAAATAAPAVAIKRHQQQQAQQQQQQVWTTPLEHPWAAAAAVLGLAAVATPAASPTDSGPSLALPLTVFHLDRKCPKVLAPRSGRLGDTKHLVLPGEIVQSLPEDVCSGDRPILVQALVPPYHIAPTELEDKEPPHQQQQQQQMSMPMQRCDIECQIGNGPGGFPALHLPVSQAVYGRPVRRFTLREDMVLELELGDPVVKPSRGIGGKKRISDESSANTSGEEAEEEEGADGDGTAPGADASGTAAAAASPPEVCSPPLGKDNFVGEKEEVVQKVTNELEATGKALSADAMEVCNPESAGVSLAEPEKAEEGARTGGTGSGSNVSDDTRVVAGSEPLSAAAVAITAAGQVQPEAAMAGTTNSGGGGRRRGAATAILPIVVRRPLSSKPTVMRSCTGAVGSKKHLPLPGSIMKALPHPQRSGAAPVDVVVTFPAPAAAGVAGLAAGIRDTAISEERIRCFVGPTGSHGCAALQVTVSRAMNGRRLLHITLRTDLTIELGLGERVEMLAAATHSKERAAVVAATYDSGGDIDVDFGSTITETADRGELLLAATGTAQRRRGSSGGGGAVWERGDGMAPRPSKRRRSSSVSPCDSAAAGDIATIAAAAATAPPPRPPQVVQDGCGVISEVKTAAPDTDPFKDLAAMAAKAGLTMKAIEVLQLQLLMQQQQQQQQQQQHLHLQPLQHRRPHAGISVNVSGPADAVTALPVRLRSSYPPSGLLSPYGMPSFEQTAVAASQPISFASVETAAPVVRRMRSAAPPRCQRSSDIYGSVHALQSHFHATQSADLEDVGVSSPS</sequence>
<feature type="region of interest" description="Disordered" evidence="1">
    <location>
        <begin position="649"/>
        <end position="713"/>
    </location>
</feature>
<name>A0A8J4FW58_9CHLO</name>